<keyword evidence="2" id="KW-1185">Reference proteome</keyword>
<dbReference type="EMBL" id="BQNB010014288">
    <property type="protein sequence ID" value="GJT26383.1"/>
    <property type="molecule type" value="Genomic_DNA"/>
</dbReference>
<evidence type="ECO:0000313" key="1">
    <source>
        <dbReference type="EMBL" id="GJT26383.1"/>
    </source>
</evidence>
<organism evidence="1 2">
    <name type="scientific">Tanacetum coccineum</name>
    <dbReference type="NCBI Taxonomy" id="301880"/>
    <lineage>
        <taxon>Eukaryota</taxon>
        <taxon>Viridiplantae</taxon>
        <taxon>Streptophyta</taxon>
        <taxon>Embryophyta</taxon>
        <taxon>Tracheophyta</taxon>
        <taxon>Spermatophyta</taxon>
        <taxon>Magnoliopsida</taxon>
        <taxon>eudicotyledons</taxon>
        <taxon>Gunneridae</taxon>
        <taxon>Pentapetalae</taxon>
        <taxon>asterids</taxon>
        <taxon>campanulids</taxon>
        <taxon>Asterales</taxon>
        <taxon>Asteraceae</taxon>
        <taxon>Asteroideae</taxon>
        <taxon>Anthemideae</taxon>
        <taxon>Anthemidinae</taxon>
        <taxon>Tanacetum</taxon>
    </lineage>
</organism>
<comment type="caution">
    <text evidence="1">The sequence shown here is derived from an EMBL/GenBank/DDBJ whole genome shotgun (WGS) entry which is preliminary data.</text>
</comment>
<dbReference type="Proteomes" id="UP001151760">
    <property type="component" value="Unassembled WGS sequence"/>
</dbReference>
<sequence>MDTEPIIGTSYMQLILQPRTTCHLQSIISSATCHHLSGGLSTVSAAITRAIAGPPVNGGQRRSMVANDGQRLPRGSQVASMWCHVVADVAEGINPHAGLKHETLWHTSVVEESEKEVNSDLLSDARSRPGPTKSDHRVCVYWSRERFAMWYMCITIEMCSLGSGRVRCGNVCNPDKDGCMVKEFFS</sequence>
<reference evidence="1" key="2">
    <citation type="submission" date="2022-01" db="EMBL/GenBank/DDBJ databases">
        <authorList>
            <person name="Yamashiro T."/>
            <person name="Shiraishi A."/>
            <person name="Satake H."/>
            <person name="Nakayama K."/>
        </authorList>
    </citation>
    <scope>NUCLEOTIDE SEQUENCE</scope>
</reference>
<protein>
    <submittedName>
        <fullName evidence="1">Uncharacterized protein</fullName>
    </submittedName>
</protein>
<name>A0ABQ5CKB0_9ASTR</name>
<gene>
    <name evidence="1" type="ORF">Tco_0906658</name>
</gene>
<reference evidence="1" key="1">
    <citation type="journal article" date="2022" name="Int. J. Mol. Sci.">
        <title>Draft Genome of Tanacetum Coccineum: Genomic Comparison of Closely Related Tanacetum-Family Plants.</title>
        <authorList>
            <person name="Yamashiro T."/>
            <person name="Shiraishi A."/>
            <person name="Nakayama K."/>
            <person name="Satake H."/>
        </authorList>
    </citation>
    <scope>NUCLEOTIDE SEQUENCE</scope>
</reference>
<proteinExistence type="predicted"/>
<accession>A0ABQ5CKB0</accession>
<evidence type="ECO:0000313" key="2">
    <source>
        <dbReference type="Proteomes" id="UP001151760"/>
    </source>
</evidence>